<dbReference type="Proteomes" id="UP000290540">
    <property type="component" value="Unassembled WGS sequence"/>
</dbReference>
<feature type="compositionally biased region" description="Low complexity" evidence="1">
    <location>
        <begin position="218"/>
        <end position="231"/>
    </location>
</feature>
<proteinExistence type="predicted"/>
<feature type="compositionally biased region" description="Basic and acidic residues" evidence="1">
    <location>
        <begin position="9"/>
        <end position="21"/>
    </location>
</feature>
<dbReference type="AlphaFoldDB" id="A0A4Q2V2F4"/>
<name>A0A4Q2V2F4_FUSOX</name>
<gene>
    <name evidence="2" type="ORF">BFJ63_vAg18307</name>
</gene>
<comment type="caution">
    <text evidence="2">The sequence shown here is derived from an EMBL/GenBank/DDBJ whole genome shotgun (WGS) entry which is preliminary data.</text>
</comment>
<dbReference type="EMBL" id="MQTW01000911">
    <property type="protein sequence ID" value="RYC78818.1"/>
    <property type="molecule type" value="Genomic_DNA"/>
</dbReference>
<evidence type="ECO:0000313" key="3">
    <source>
        <dbReference type="Proteomes" id="UP000290540"/>
    </source>
</evidence>
<feature type="region of interest" description="Disordered" evidence="1">
    <location>
        <begin position="1"/>
        <end position="63"/>
    </location>
</feature>
<organism evidence="2 3">
    <name type="scientific">Fusarium oxysporum f. sp. narcissi</name>
    <dbReference type="NCBI Taxonomy" id="451672"/>
    <lineage>
        <taxon>Eukaryota</taxon>
        <taxon>Fungi</taxon>
        <taxon>Dikarya</taxon>
        <taxon>Ascomycota</taxon>
        <taxon>Pezizomycotina</taxon>
        <taxon>Sordariomycetes</taxon>
        <taxon>Hypocreomycetidae</taxon>
        <taxon>Hypocreales</taxon>
        <taxon>Nectriaceae</taxon>
        <taxon>Fusarium</taxon>
        <taxon>Fusarium oxysporum species complex</taxon>
    </lineage>
</organism>
<feature type="compositionally biased region" description="Basic residues" evidence="1">
    <location>
        <begin position="44"/>
        <end position="58"/>
    </location>
</feature>
<feature type="compositionally biased region" description="Polar residues" evidence="1">
    <location>
        <begin position="232"/>
        <end position="249"/>
    </location>
</feature>
<feature type="region of interest" description="Disordered" evidence="1">
    <location>
        <begin position="218"/>
        <end position="250"/>
    </location>
</feature>
<evidence type="ECO:0000256" key="1">
    <source>
        <dbReference type="SAM" id="MobiDB-lite"/>
    </source>
</evidence>
<evidence type="ECO:0000313" key="2">
    <source>
        <dbReference type="EMBL" id="RYC78818.1"/>
    </source>
</evidence>
<accession>A0A4Q2V2F4</accession>
<protein>
    <submittedName>
        <fullName evidence="2">Uncharacterized protein</fullName>
    </submittedName>
</protein>
<sequence>MNVIPRTTPEGKNEKPMEQATKDSLNVASKRKRSTSPQEQSPYARRRRYSQPRTKRSPQLKDLANTQRYINQLKIQPAIGLDKQNKNALKEAPYLEAGNLYLICHTQSCRWLAALLLPLNDLHRVGILGTIDTLGLSKNTPNCVTYDLDSSEFQWRDGFGDGEPFSHQRKFPIAYYVSDPNSPESFDTQWVEAESLWDLRSWGLKLDEQSEAQADAARLTSRSTTRLTTSSFPTINPSITLTTTKSPPNRTHIIRTSPHSLAAGERSSVERILPDKIPEIPRTLEQSPQCSATVDKLSKGTGIPSSSSEIKGIYTGIDIQQMPRHTQLPGIMQVASRWPQPLSDRILRQLATKSIDAISSGPEDFKIGGPKEIYYCPICSNKKRFLQVETFIKHLSDIHQ</sequence>
<reference evidence="2 3" key="1">
    <citation type="submission" date="2016-12" db="EMBL/GenBank/DDBJ databases">
        <title>Draft genome sequence of Fusarium oxysporum causing rot on Narcissus.</title>
        <authorList>
            <person name="Armitage A.D."/>
            <person name="Taylor A."/>
            <person name="Clarkson J.P."/>
            <person name="Harrison R.J."/>
            <person name="Jackson A.C."/>
        </authorList>
    </citation>
    <scope>NUCLEOTIDE SEQUENCE [LARGE SCALE GENOMIC DNA]</scope>
    <source>
        <strain evidence="2 3">N139</strain>
    </source>
</reference>